<sequence>MVEVRAELSANVWQVRVEVGQTVALDDDVVVLESMKMEIPVGAPVAGTVAEVRVAPEDKVVDGTVLAVIDPT</sequence>
<dbReference type="RefSeq" id="WP_153758630.1">
    <property type="nucleotide sequence ID" value="NZ_CP045851.1"/>
</dbReference>
<dbReference type="Proteomes" id="UP000334019">
    <property type="component" value="Chromosome"/>
</dbReference>
<keyword evidence="1" id="KW-0092">Biotin</keyword>
<dbReference type="EMBL" id="CP045851">
    <property type="protein sequence ID" value="QGG94524.1"/>
    <property type="molecule type" value="Genomic_DNA"/>
</dbReference>
<dbReference type="InterPro" id="IPR011053">
    <property type="entry name" value="Single_hybrid_motif"/>
</dbReference>
<evidence type="ECO:0000313" key="3">
    <source>
        <dbReference type="EMBL" id="QGG94524.1"/>
    </source>
</evidence>
<name>A0A5Q2RFU6_9ACTN</name>
<dbReference type="PROSITE" id="PS50968">
    <property type="entry name" value="BIOTINYL_LIPOYL"/>
    <property type="match status" value="1"/>
</dbReference>
<organism evidence="3 4">
    <name type="scientific">Actinomarinicola tropica</name>
    <dbReference type="NCBI Taxonomy" id="2789776"/>
    <lineage>
        <taxon>Bacteria</taxon>
        <taxon>Bacillati</taxon>
        <taxon>Actinomycetota</taxon>
        <taxon>Acidimicrobiia</taxon>
        <taxon>Acidimicrobiales</taxon>
        <taxon>Iamiaceae</taxon>
        <taxon>Actinomarinicola</taxon>
    </lineage>
</organism>
<dbReference type="InterPro" id="IPR050709">
    <property type="entry name" value="Biotin_Carboxyl_Carrier/Decarb"/>
</dbReference>
<evidence type="ECO:0000313" key="4">
    <source>
        <dbReference type="Proteomes" id="UP000334019"/>
    </source>
</evidence>
<accession>A0A5Q2RFU6</accession>
<protein>
    <submittedName>
        <fullName evidence="3">Biotin/lipoyl-binding carrier protein</fullName>
    </submittedName>
</protein>
<dbReference type="PANTHER" id="PTHR45266">
    <property type="entry name" value="OXALOACETATE DECARBOXYLASE ALPHA CHAIN"/>
    <property type="match status" value="1"/>
</dbReference>
<dbReference type="NCBIfam" id="NF004547">
    <property type="entry name" value="PRK05889.1"/>
    <property type="match status" value="1"/>
</dbReference>
<feature type="domain" description="Lipoyl-binding" evidence="2">
    <location>
        <begin position="1"/>
        <end position="70"/>
    </location>
</feature>
<dbReference type="CDD" id="cd06850">
    <property type="entry name" value="biotinyl_domain"/>
    <property type="match status" value="1"/>
</dbReference>
<evidence type="ECO:0000259" key="2">
    <source>
        <dbReference type="PROSITE" id="PS50968"/>
    </source>
</evidence>
<gene>
    <name evidence="3" type="ORF">GH723_05065</name>
</gene>
<dbReference type="InterPro" id="IPR000089">
    <property type="entry name" value="Biotin_lipoyl"/>
</dbReference>
<proteinExistence type="predicted"/>
<keyword evidence="4" id="KW-1185">Reference proteome</keyword>
<dbReference type="AlphaFoldDB" id="A0A5Q2RFU6"/>
<dbReference type="SUPFAM" id="SSF51230">
    <property type="entry name" value="Single hybrid motif"/>
    <property type="match status" value="1"/>
</dbReference>
<evidence type="ECO:0000256" key="1">
    <source>
        <dbReference type="ARBA" id="ARBA00023267"/>
    </source>
</evidence>
<reference evidence="3 4" key="1">
    <citation type="submission" date="2019-11" db="EMBL/GenBank/DDBJ databases">
        <authorList>
            <person name="He Y."/>
        </authorList>
    </citation>
    <scope>NUCLEOTIDE SEQUENCE [LARGE SCALE GENOMIC DNA]</scope>
    <source>
        <strain evidence="3 4">SCSIO 58843</strain>
    </source>
</reference>
<dbReference type="Pfam" id="PF00364">
    <property type="entry name" value="Biotin_lipoyl"/>
    <property type="match status" value="1"/>
</dbReference>
<dbReference type="PANTHER" id="PTHR45266:SF3">
    <property type="entry name" value="OXALOACETATE DECARBOXYLASE ALPHA CHAIN"/>
    <property type="match status" value="1"/>
</dbReference>
<dbReference type="Gene3D" id="2.40.50.100">
    <property type="match status" value="1"/>
</dbReference>
<dbReference type="KEGG" id="atq:GH723_05065"/>